<dbReference type="PANTHER" id="PTHR13050:SF7">
    <property type="entry name" value="VESICLE TRANSPORT PROTEIN USE1"/>
    <property type="match status" value="1"/>
</dbReference>
<reference evidence="10" key="1">
    <citation type="submission" date="2021-06" db="EMBL/GenBank/DDBJ databases">
        <authorList>
            <person name="Kallberg Y."/>
            <person name="Tangrot J."/>
            <person name="Rosling A."/>
        </authorList>
    </citation>
    <scope>NUCLEOTIDE SEQUENCE</scope>
    <source>
        <strain evidence="10">FL130A</strain>
    </source>
</reference>
<evidence type="ECO:0000256" key="8">
    <source>
        <dbReference type="ARBA" id="ARBA00022989"/>
    </source>
</evidence>
<evidence type="ECO:0000256" key="9">
    <source>
        <dbReference type="ARBA" id="ARBA00023136"/>
    </source>
</evidence>
<accession>A0A9N9B6M3</accession>
<gene>
    <name evidence="10" type="ORF">ALEPTO_LOCUS6082</name>
</gene>
<sequence length="257" mass="29841">MSISAITIPTKSEVNLRRLLSVCENQVSQENGLIRGPEKLKFVTNIKYLRKLLEQIELDSTNNVDKTAISEYARKIQHLSDIVDEFKLISPVNRTFSQARFTKNAYQTQNEKNKENELELKLVRQAEKELKRELFQAPHTNDNNNNDDEPDNLKSIQEKRIELFSSDAINESEIRQRRTNKFDQEETTNVESVLQYHRQTQEELTQDLVKMAERLKMNSITFDQAQSVLVGNLDRLKKEGTRLVRYAGKSISKAPQT</sequence>
<dbReference type="OrthoDB" id="4506189at2759"/>
<evidence type="ECO:0000256" key="5">
    <source>
        <dbReference type="ARBA" id="ARBA00022824"/>
    </source>
</evidence>
<keyword evidence="7" id="KW-0653">Protein transport</keyword>
<evidence type="ECO:0000256" key="7">
    <source>
        <dbReference type="ARBA" id="ARBA00022927"/>
    </source>
</evidence>
<dbReference type="InterPro" id="IPR019150">
    <property type="entry name" value="Vesicle_transport_protein_Use1"/>
</dbReference>
<comment type="subcellular location">
    <subcellularLocation>
        <location evidence="1">Endoplasmic reticulum membrane</location>
        <topology evidence="1">Single-pass type IV membrane protein</topology>
    </subcellularLocation>
</comment>
<keyword evidence="11" id="KW-1185">Reference proteome</keyword>
<dbReference type="GO" id="GO:0006890">
    <property type="term" value="P:retrograde vesicle-mediated transport, Golgi to endoplasmic reticulum"/>
    <property type="evidence" value="ECO:0007669"/>
    <property type="project" value="TreeGrafter"/>
</dbReference>
<name>A0A9N9B6M3_9GLOM</name>
<evidence type="ECO:0000313" key="10">
    <source>
        <dbReference type="EMBL" id="CAG8555391.1"/>
    </source>
</evidence>
<keyword evidence="6" id="KW-0931">ER-Golgi transport</keyword>
<evidence type="ECO:0000256" key="4">
    <source>
        <dbReference type="ARBA" id="ARBA00022692"/>
    </source>
</evidence>
<dbReference type="Pfam" id="PF09753">
    <property type="entry name" value="Use1"/>
    <property type="match status" value="1"/>
</dbReference>
<protein>
    <submittedName>
        <fullName evidence="10">4526_t:CDS:1</fullName>
    </submittedName>
</protein>
<evidence type="ECO:0000256" key="3">
    <source>
        <dbReference type="ARBA" id="ARBA00022448"/>
    </source>
</evidence>
<evidence type="ECO:0000313" key="11">
    <source>
        <dbReference type="Proteomes" id="UP000789508"/>
    </source>
</evidence>
<keyword evidence="5" id="KW-0256">Endoplasmic reticulum</keyword>
<comment type="similarity">
    <text evidence="2">Belongs to the USE1 family.</text>
</comment>
<dbReference type="GO" id="GO:0031201">
    <property type="term" value="C:SNARE complex"/>
    <property type="evidence" value="ECO:0007669"/>
    <property type="project" value="TreeGrafter"/>
</dbReference>
<organism evidence="10 11">
    <name type="scientific">Ambispora leptoticha</name>
    <dbReference type="NCBI Taxonomy" id="144679"/>
    <lineage>
        <taxon>Eukaryota</taxon>
        <taxon>Fungi</taxon>
        <taxon>Fungi incertae sedis</taxon>
        <taxon>Mucoromycota</taxon>
        <taxon>Glomeromycotina</taxon>
        <taxon>Glomeromycetes</taxon>
        <taxon>Archaeosporales</taxon>
        <taxon>Ambisporaceae</taxon>
        <taxon>Ambispora</taxon>
    </lineage>
</organism>
<keyword evidence="4" id="KW-0812">Transmembrane</keyword>
<dbReference type="Proteomes" id="UP000789508">
    <property type="component" value="Unassembled WGS sequence"/>
</dbReference>
<dbReference type="EMBL" id="CAJVPS010001950">
    <property type="protein sequence ID" value="CAG8555391.1"/>
    <property type="molecule type" value="Genomic_DNA"/>
</dbReference>
<keyword evidence="9" id="KW-0472">Membrane</keyword>
<keyword evidence="3" id="KW-0813">Transport</keyword>
<dbReference type="GO" id="GO:0005789">
    <property type="term" value="C:endoplasmic reticulum membrane"/>
    <property type="evidence" value="ECO:0007669"/>
    <property type="project" value="UniProtKB-SubCell"/>
</dbReference>
<evidence type="ECO:0000256" key="1">
    <source>
        <dbReference type="ARBA" id="ARBA00004163"/>
    </source>
</evidence>
<dbReference type="GO" id="GO:0015031">
    <property type="term" value="P:protein transport"/>
    <property type="evidence" value="ECO:0007669"/>
    <property type="project" value="UniProtKB-KW"/>
</dbReference>
<dbReference type="AlphaFoldDB" id="A0A9N9B6M3"/>
<comment type="caution">
    <text evidence="10">The sequence shown here is derived from an EMBL/GenBank/DDBJ whole genome shotgun (WGS) entry which is preliminary data.</text>
</comment>
<evidence type="ECO:0000256" key="6">
    <source>
        <dbReference type="ARBA" id="ARBA00022892"/>
    </source>
</evidence>
<dbReference type="GO" id="GO:0005484">
    <property type="term" value="F:SNAP receptor activity"/>
    <property type="evidence" value="ECO:0007669"/>
    <property type="project" value="TreeGrafter"/>
</dbReference>
<dbReference type="PANTHER" id="PTHR13050">
    <property type="entry name" value="USE1-LIKE PROTEIN"/>
    <property type="match status" value="1"/>
</dbReference>
<keyword evidence="8" id="KW-1133">Transmembrane helix</keyword>
<proteinExistence type="inferred from homology"/>
<evidence type="ECO:0000256" key="2">
    <source>
        <dbReference type="ARBA" id="ARBA00007891"/>
    </source>
</evidence>